<name>A0A7S1XC33_9RHOD</name>
<dbReference type="AlphaFoldDB" id="A0A7S1XC33"/>
<keyword evidence="1" id="KW-0812">Transmembrane</keyword>
<sequence length="253" mass="28120">MISKLSKSRERGINPGGVIHVQDWLGIGYGVVLLFFGAAFVTLIAAIEAVHHFGWHKIRPSLLTVYRNFVVAIDAWEKDNRLDEDRDGVADVKQLAMKDRAMRAFFVVARSVDPNQLGEAMEGLTMAYVAVIATLRVKFAQAITLGITIGENLHEFSDFFTVPLLNNLLPQDYRRWSPILAKYGCRYLGVTLAWYIQRFISAIFSSSRGAAALLYHVLSLLIAQQKLDPIMLEQNRSAIMAGGGGVSARGVFF</sequence>
<accession>A0A7S1XC33</accession>
<keyword evidence="1" id="KW-1133">Transmembrane helix</keyword>
<dbReference type="EMBL" id="HBGH01004204">
    <property type="protein sequence ID" value="CAD9230047.1"/>
    <property type="molecule type" value="Transcribed_RNA"/>
</dbReference>
<evidence type="ECO:0000256" key="1">
    <source>
        <dbReference type="SAM" id="Phobius"/>
    </source>
</evidence>
<proteinExistence type="predicted"/>
<protein>
    <submittedName>
        <fullName evidence="2">Uncharacterized protein</fullName>
    </submittedName>
</protein>
<organism evidence="2">
    <name type="scientific">Compsopogon caeruleus</name>
    <dbReference type="NCBI Taxonomy" id="31354"/>
    <lineage>
        <taxon>Eukaryota</taxon>
        <taxon>Rhodophyta</taxon>
        <taxon>Compsopogonophyceae</taxon>
        <taxon>Compsopogonales</taxon>
        <taxon>Compsopogonaceae</taxon>
        <taxon>Compsopogon</taxon>
    </lineage>
</organism>
<evidence type="ECO:0000313" key="2">
    <source>
        <dbReference type="EMBL" id="CAD9230047.1"/>
    </source>
</evidence>
<feature type="transmembrane region" description="Helical" evidence="1">
    <location>
        <begin position="27"/>
        <end position="50"/>
    </location>
</feature>
<reference evidence="2" key="1">
    <citation type="submission" date="2021-01" db="EMBL/GenBank/DDBJ databases">
        <authorList>
            <person name="Corre E."/>
            <person name="Pelletier E."/>
            <person name="Niang G."/>
            <person name="Scheremetjew M."/>
            <person name="Finn R."/>
            <person name="Kale V."/>
            <person name="Holt S."/>
            <person name="Cochrane G."/>
            <person name="Meng A."/>
            <person name="Brown T."/>
            <person name="Cohen L."/>
        </authorList>
    </citation>
    <scope>NUCLEOTIDE SEQUENCE</scope>
    <source>
        <strain evidence="2">SAG 36.94</strain>
    </source>
</reference>
<gene>
    <name evidence="2" type="ORF">CCAE0312_LOCUS2332</name>
</gene>
<keyword evidence="1" id="KW-0472">Membrane</keyword>